<evidence type="ECO:0000313" key="2">
    <source>
        <dbReference type="WBParaSite" id="PS1159_v2.g3343.t1"/>
    </source>
</evidence>
<dbReference type="WBParaSite" id="PS1159_v2.g3343.t1">
    <property type="protein sequence ID" value="PS1159_v2.g3343.t1"/>
    <property type="gene ID" value="PS1159_v2.g3343"/>
</dbReference>
<organism evidence="1 2">
    <name type="scientific">Panagrolaimus sp. PS1159</name>
    <dbReference type="NCBI Taxonomy" id="55785"/>
    <lineage>
        <taxon>Eukaryota</taxon>
        <taxon>Metazoa</taxon>
        <taxon>Ecdysozoa</taxon>
        <taxon>Nematoda</taxon>
        <taxon>Chromadorea</taxon>
        <taxon>Rhabditida</taxon>
        <taxon>Tylenchina</taxon>
        <taxon>Panagrolaimomorpha</taxon>
        <taxon>Panagrolaimoidea</taxon>
        <taxon>Panagrolaimidae</taxon>
        <taxon>Panagrolaimus</taxon>
    </lineage>
</organism>
<sequence length="496" mass="54796">MVRRISTTDPPIPLSEIEITKTKPILQCGNKTRFIIALQGSLFLAALMGNITCWNAALIKVAEIESSPLYEDYLNGTKVDWTDDNLPFEDMRVDLSPIQISLLFAASFAGSALFVLPATFVMKKIGTYRTQVILGSITTAAAALTPWATVTNFNLLLVLRLVQGMCQCNPYPVIGAIVTTWAAPKEKGIFVALLTGYTQLCAVITTPIASYLANHYGWPSVFYFQAAFCGFFLVLWVLNYRDDPETHWSVSEKEFRKISTGKMSAVELANVKVPFYRVLTKMSVWACIIGAICYIYAAQFTISFLVMYLVWVMKWPITIAGSLSALPLVVQFSLQFCTGLLSDKITFINEHTKIRLFCTLTFTGTGIGLIILTFIPSNNTLLSTIITVISLSFLGFNAGGFPKSAVLISTRKPASVMGFVQAALTFGLLTGSFIVPILTPDRSFPEYSNLFRIYGALLIAANIFFVIFCRAETENFAYGEEISEITNVRVDSVARK</sequence>
<dbReference type="Proteomes" id="UP000887580">
    <property type="component" value="Unplaced"/>
</dbReference>
<accession>A0AC35GCJ0</accession>
<evidence type="ECO:0000313" key="1">
    <source>
        <dbReference type="Proteomes" id="UP000887580"/>
    </source>
</evidence>
<reference evidence="2" key="1">
    <citation type="submission" date="2022-11" db="UniProtKB">
        <authorList>
            <consortium name="WormBaseParasite"/>
        </authorList>
    </citation>
    <scope>IDENTIFICATION</scope>
</reference>
<name>A0AC35GCJ0_9BILA</name>
<proteinExistence type="predicted"/>
<protein>
    <submittedName>
        <fullName evidence="2">Major facilitator superfamily (MFS) profile domain-containing protein</fullName>
    </submittedName>
</protein>